<dbReference type="EMBL" id="MCOL01000001">
    <property type="protein sequence ID" value="ODO61156.1"/>
    <property type="molecule type" value="Genomic_DNA"/>
</dbReference>
<dbReference type="InterPro" id="IPR001173">
    <property type="entry name" value="Glyco_trans_2-like"/>
</dbReference>
<evidence type="ECO:0000256" key="1">
    <source>
        <dbReference type="ARBA" id="ARBA00004776"/>
    </source>
</evidence>
<dbReference type="PANTHER" id="PTHR43179">
    <property type="entry name" value="RHAMNOSYLTRANSFERASE WBBL"/>
    <property type="match status" value="1"/>
</dbReference>
<reference evidence="6 7" key="1">
    <citation type="submission" date="2016-08" db="EMBL/GenBank/DDBJ databases">
        <title>Genome sequencing of Lactobacillus plantarum JSA22, isolated from fermented soybean paste.</title>
        <authorList>
            <person name="Choi H.S."/>
        </authorList>
    </citation>
    <scope>NUCLEOTIDE SEQUENCE [LARGE SCALE GENOMIC DNA]</scope>
    <source>
        <strain evidence="6 7">JSA22</strain>
    </source>
</reference>
<name>A0A1E3KSX6_LACPN</name>
<dbReference type="InterPro" id="IPR029044">
    <property type="entry name" value="Nucleotide-diphossugar_trans"/>
</dbReference>
<evidence type="ECO:0000313" key="6">
    <source>
        <dbReference type="EMBL" id="ODO61156.1"/>
    </source>
</evidence>
<evidence type="ECO:0000256" key="4">
    <source>
        <dbReference type="ARBA" id="ARBA00022679"/>
    </source>
</evidence>
<dbReference type="AlphaFoldDB" id="A0A1E3KSX6"/>
<comment type="caution">
    <text evidence="6">The sequence shown here is derived from an EMBL/GenBank/DDBJ whole genome shotgun (WGS) entry which is preliminary data.</text>
</comment>
<accession>A0A1E3KSX6</accession>
<gene>
    <name evidence="6" type="ORF">LPJSA22_01113</name>
</gene>
<evidence type="ECO:0000313" key="7">
    <source>
        <dbReference type="Proteomes" id="UP000094892"/>
    </source>
</evidence>
<dbReference type="GO" id="GO:0016757">
    <property type="term" value="F:glycosyltransferase activity"/>
    <property type="evidence" value="ECO:0007669"/>
    <property type="project" value="UniProtKB-KW"/>
</dbReference>
<evidence type="ECO:0000256" key="3">
    <source>
        <dbReference type="ARBA" id="ARBA00022676"/>
    </source>
</evidence>
<comment type="pathway">
    <text evidence="1">Cell wall biogenesis; cell wall polysaccharide biosynthesis.</text>
</comment>
<evidence type="ECO:0000259" key="5">
    <source>
        <dbReference type="Pfam" id="PF00535"/>
    </source>
</evidence>
<proteinExistence type="inferred from homology"/>
<protein>
    <recommendedName>
        <fullName evidence="5">Glycosyltransferase 2-like domain-containing protein</fullName>
    </recommendedName>
</protein>
<dbReference type="Pfam" id="PF00535">
    <property type="entry name" value="Glycos_transf_2"/>
    <property type="match status" value="1"/>
</dbReference>
<dbReference type="SUPFAM" id="SSF53448">
    <property type="entry name" value="Nucleotide-diphospho-sugar transferases"/>
    <property type="match status" value="1"/>
</dbReference>
<feature type="domain" description="Glycosyltransferase 2-like" evidence="5">
    <location>
        <begin position="16"/>
        <end position="112"/>
    </location>
</feature>
<dbReference type="PATRIC" id="fig|1590.142.peg.1111"/>
<keyword evidence="4" id="KW-0808">Transferase</keyword>
<dbReference type="RefSeq" id="WP_033608503.1">
    <property type="nucleotide sequence ID" value="NZ_CP054259.1"/>
</dbReference>
<dbReference type="Proteomes" id="UP000094892">
    <property type="component" value="Unassembled WGS sequence"/>
</dbReference>
<organism evidence="6 7">
    <name type="scientific">Lactiplantibacillus plantarum</name>
    <name type="common">Lactobacillus plantarum</name>
    <dbReference type="NCBI Taxonomy" id="1590"/>
    <lineage>
        <taxon>Bacteria</taxon>
        <taxon>Bacillati</taxon>
        <taxon>Bacillota</taxon>
        <taxon>Bacilli</taxon>
        <taxon>Lactobacillales</taxon>
        <taxon>Lactobacillaceae</taxon>
        <taxon>Lactiplantibacillus</taxon>
    </lineage>
</organism>
<dbReference type="PANTHER" id="PTHR43179:SF12">
    <property type="entry name" value="GALACTOFURANOSYLTRANSFERASE GLFT2"/>
    <property type="match status" value="1"/>
</dbReference>
<dbReference type="Gene3D" id="3.90.550.10">
    <property type="entry name" value="Spore Coat Polysaccharide Biosynthesis Protein SpsA, Chain A"/>
    <property type="match status" value="1"/>
</dbReference>
<keyword evidence="3" id="KW-0328">Glycosyltransferase</keyword>
<sequence>MENQELNSDLKKVAALIVTYNPDVKLLKKNIKATSANVGDNYLIVDNGSKNLIEILNTVGKKRVLSLDTNKGIAAAQNAGFRRLQAQSYDWVLLLDQDSVIPGDLVQRMTAMSQFKQSDTGIIAAAFNSHSYVNQGVIEKKNVIASGGLIKVNAWCESGGMDDELFIDFVDFDFDARVLACGYKIYQNTEIVMQHEIGNTIYAPIRGHLLHLGAYHGYFSDHSPIRIYYFYKNFIIVHRRYPEYFNEPKGLFRLSVSRLREIFLYQRPRGKKFRAAFRGIKDGMRYDPQKDIRFQKMMRQVNEES</sequence>
<evidence type="ECO:0000256" key="2">
    <source>
        <dbReference type="ARBA" id="ARBA00006739"/>
    </source>
</evidence>
<comment type="similarity">
    <text evidence="2">Belongs to the glycosyltransferase 2 family.</text>
</comment>